<dbReference type="GO" id="GO:0016020">
    <property type="term" value="C:membrane"/>
    <property type="evidence" value="ECO:0007669"/>
    <property type="project" value="UniProtKB-SubCell"/>
</dbReference>
<accession>A0A9W4XJ30</accession>
<proteinExistence type="predicted"/>
<comment type="subcellular location">
    <subcellularLocation>
        <location evidence="1">Membrane</location>
        <topology evidence="1">Multi-pass membrane protein</topology>
    </subcellularLocation>
</comment>
<dbReference type="PROSITE" id="PS50922">
    <property type="entry name" value="TLC"/>
    <property type="match status" value="1"/>
</dbReference>
<evidence type="ECO:0000256" key="4">
    <source>
        <dbReference type="ARBA" id="ARBA00023136"/>
    </source>
</evidence>
<evidence type="ECO:0000259" key="8">
    <source>
        <dbReference type="PROSITE" id="PS50922"/>
    </source>
</evidence>
<feature type="domain" description="TLC" evidence="8">
    <location>
        <begin position="188"/>
        <end position="413"/>
    </location>
</feature>
<evidence type="ECO:0000256" key="5">
    <source>
        <dbReference type="PROSITE-ProRule" id="PRU00205"/>
    </source>
</evidence>
<dbReference type="InterPro" id="IPR006634">
    <property type="entry name" value="TLC-dom"/>
</dbReference>
<organism evidence="9 10">
    <name type="scientific">Periconia digitata</name>
    <dbReference type="NCBI Taxonomy" id="1303443"/>
    <lineage>
        <taxon>Eukaryota</taxon>
        <taxon>Fungi</taxon>
        <taxon>Dikarya</taxon>
        <taxon>Ascomycota</taxon>
        <taxon>Pezizomycotina</taxon>
        <taxon>Dothideomycetes</taxon>
        <taxon>Pleosporomycetidae</taxon>
        <taxon>Pleosporales</taxon>
        <taxon>Massarineae</taxon>
        <taxon>Periconiaceae</taxon>
        <taxon>Periconia</taxon>
    </lineage>
</organism>
<keyword evidence="2 5" id="KW-0812">Transmembrane</keyword>
<dbReference type="OrthoDB" id="10266980at2759"/>
<evidence type="ECO:0000256" key="3">
    <source>
        <dbReference type="ARBA" id="ARBA00022989"/>
    </source>
</evidence>
<dbReference type="GO" id="GO:0055088">
    <property type="term" value="P:lipid homeostasis"/>
    <property type="evidence" value="ECO:0007669"/>
    <property type="project" value="TreeGrafter"/>
</dbReference>
<gene>
    <name evidence="9" type="ORF">PDIGIT_LOCUS3374</name>
</gene>
<feature type="transmembrane region" description="Helical" evidence="7">
    <location>
        <begin position="319"/>
        <end position="336"/>
    </location>
</feature>
<evidence type="ECO:0000256" key="7">
    <source>
        <dbReference type="SAM" id="Phobius"/>
    </source>
</evidence>
<comment type="caution">
    <text evidence="9">The sequence shown here is derived from an EMBL/GenBank/DDBJ whole genome shotgun (WGS) entry which is preliminary data.</text>
</comment>
<evidence type="ECO:0000313" key="10">
    <source>
        <dbReference type="Proteomes" id="UP001152607"/>
    </source>
</evidence>
<reference evidence="9" key="1">
    <citation type="submission" date="2023-01" db="EMBL/GenBank/DDBJ databases">
        <authorList>
            <person name="Van Ghelder C."/>
            <person name="Rancurel C."/>
        </authorList>
    </citation>
    <scope>NUCLEOTIDE SEQUENCE</scope>
    <source>
        <strain evidence="9">CNCM I-4278</strain>
    </source>
</reference>
<dbReference type="EMBL" id="CAOQHR010000002">
    <property type="protein sequence ID" value="CAI6315193.1"/>
    <property type="molecule type" value="Genomic_DNA"/>
</dbReference>
<dbReference type="Proteomes" id="UP001152607">
    <property type="component" value="Unassembled WGS sequence"/>
</dbReference>
<dbReference type="GO" id="GO:0005783">
    <property type="term" value="C:endoplasmic reticulum"/>
    <property type="evidence" value="ECO:0007669"/>
    <property type="project" value="TreeGrafter"/>
</dbReference>
<feature type="region of interest" description="Disordered" evidence="6">
    <location>
        <begin position="1"/>
        <end position="22"/>
    </location>
</feature>
<feature type="transmembrane region" description="Helical" evidence="7">
    <location>
        <begin position="191"/>
        <end position="214"/>
    </location>
</feature>
<feature type="transmembrane region" description="Helical" evidence="7">
    <location>
        <begin position="229"/>
        <end position="248"/>
    </location>
</feature>
<evidence type="ECO:0000256" key="6">
    <source>
        <dbReference type="SAM" id="MobiDB-lite"/>
    </source>
</evidence>
<dbReference type="PANTHER" id="PTHR13439">
    <property type="entry name" value="CT120 PROTEIN"/>
    <property type="match status" value="1"/>
</dbReference>
<name>A0A9W4XJ30_9PLEO</name>
<keyword evidence="4 5" id="KW-0472">Membrane</keyword>
<keyword evidence="10" id="KW-1185">Reference proteome</keyword>
<feature type="transmembrane region" description="Helical" evidence="7">
    <location>
        <begin position="380"/>
        <end position="401"/>
    </location>
</feature>
<dbReference type="SMART" id="SM00724">
    <property type="entry name" value="TLC"/>
    <property type="match status" value="1"/>
</dbReference>
<dbReference type="PANTHER" id="PTHR13439:SF0">
    <property type="entry name" value="TOPOISOMERASE I DAMAGE AFFECTED PROTEIN 4"/>
    <property type="match status" value="1"/>
</dbReference>
<evidence type="ECO:0000256" key="1">
    <source>
        <dbReference type="ARBA" id="ARBA00004141"/>
    </source>
</evidence>
<dbReference type="AlphaFoldDB" id="A0A9W4XJ30"/>
<dbReference type="Pfam" id="PF03798">
    <property type="entry name" value="TRAM_LAG1_CLN8"/>
    <property type="match status" value="1"/>
</dbReference>
<protein>
    <recommendedName>
        <fullName evidence="8">TLC domain-containing protein</fullName>
    </recommendedName>
</protein>
<keyword evidence="3 7" id="KW-1133">Transmembrane helix</keyword>
<evidence type="ECO:0000256" key="2">
    <source>
        <dbReference type="ARBA" id="ARBA00022692"/>
    </source>
</evidence>
<dbReference type="InterPro" id="IPR050846">
    <property type="entry name" value="TLCD"/>
</dbReference>
<feature type="transmembrane region" description="Helical" evidence="7">
    <location>
        <begin position="260"/>
        <end position="280"/>
    </location>
</feature>
<sequence length="507" mass="56341">MTMQVRSKVPRVSPPHVERQRPGSLSFALAQWWDGMPRKKASTTGQVIHPSCGADPQPPPSIHLPACPPACPPKQPRPVHCDTCYLNLYLNHNHHHHTALAPTARRHTTWIYNSPSTINMHDPFPITPPAWFSKIVQPVADSLSFQTLPLHAHEVLFAFCLYHSIFQYFAPFISNLLIPQTYANFSAKTRLSWNVHIVSLSQSTLICALSLWVMQKDGVRSDMDWTERVYGYTGASGLIQAFAGGYFVWDLAITVQNLSVFGPGMLAHAVSALFVFSLGFRPFVNFYAPTFILYELSSPFLNVHWFCDKLNMTGSSLQLYNGICLLFTFAGCRLGWGSYQSVRVFYDIYRAVVAGDSVLPNKVVDPSGTMRFASGQTVPLWLAVCYLASNITLNGLNWFWFGKMIETIRKRFDPPLGTRKAEGASTSTSEGARKALDKLSDREKVLVEGTHVNTPPPTPYATSEKNGDYISAVKTSNTTGKHLEVDGIEIKRRAGDGNKTIPSARAA</sequence>
<feature type="transmembrane region" description="Helical" evidence="7">
    <location>
        <begin position="286"/>
        <end position="307"/>
    </location>
</feature>
<evidence type="ECO:0000313" key="9">
    <source>
        <dbReference type="EMBL" id="CAI6315193.1"/>
    </source>
</evidence>
<feature type="region of interest" description="Disordered" evidence="6">
    <location>
        <begin position="416"/>
        <end position="435"/>
    </location>
</feature>